<evidence type="ECO:0000256" key="1">
    <source>
        <dbReference type="SAM" id="MobiDB-lite"/>
    </source>
</evidence>
<keyword evidence="4" id="KW-1185">Reference proteome</keyword>
<evidence type="ECO:0000313" key="4">
    <source>
        <dbReference type="Proteomes" id="UP000070700"/>
    </source>
</evidence>
<feature type="chain" id="PRO_5008268009" description="Secreted protein" evidence="2">
    <location>
        <begin position="23"/>
        <end position="80"/>
    </location>
</feature>
<protein>
    <recommendedName>
        <fullName evidence="5">Secreted protein</fullName>
    </recommendedName>
</protein>
<evidence type="ECO:0008006" key="5">
    <source>
        <dbReference type="Google" id="ProtNLM"/>
    </source>
</evidence>
<dbReference type="AlphaFoldDB" id="A0A194XAC6"/>
<keyword evidence="2" id="KW-0732">Signal</keyword>
<dbReference type="EMBL" id="KQ947415">
    <property type="protein sequence ID" value="KUJ17116.1"/>
    <property type="molecule type" value="Genomic_DNA"/>
</dbReference>
<sequence length="80" mass="8889">MFAKILSAIIPLFSVFCFLSQASNLRSFRDHSSATVRKQSLSSSIYGTSLKHHPKCKPQLGNGSDSRNEIQPHYLPQVLA</sequence>
<dbReference type="InParanoid" id="A0A194XAC6"/>
<feature type="signal peptide" evidence="2">
    <location>
        <begin position="1"/>
        <end position="22"/>
    </location>
</feature>
<accession>A0A194XAC6</accession>
<feature type="region of interest" description="Disordered" evidence="1">
    <location>
        <begin position="52"/>
        <end position="71"/>
    </location>
</feature>
<organism evidence="3 4">
    <name type="scientific">Mollisia scopiformis</name>
    <name type="common">Conifer needle endophyte fungus</name>
    <name type="synonym">Phialocephala scopiformis</name>
    <dbReference type="NCBI Taxonomy" id="149040"/>
    <lineage>
        <taxon>Eukaryota</taxon>
        <taxon>Fungi</taxon>
        <taxon>Dikarya</taxon>
        <taxon>Ascomycota</taxon>
        <taxon>Pezizomycotina</taxon>
        <taxon>Leotiomycetes</taxon>
        <taxon>Helotiales</taxon>
        <taxon>Mollisiaceae</taxon>
        <taxon>Mollisia</taxon>
    </lineage>
</organism>
<dbReference type="Proteomes" id="UP000070700">
    <property type="component" value="Unassembled WGS sequence"/>
</dbReference>
<dbReference type="RefSeq" id="XP_018071471.1">
    <property type="nucleotide sequence ID" value="XM_018218862.1"/>
</dbReference>
<evidence type="ECO:0000256" key="2">
    <source>
        <dbReference type="SAM" id="SignalP"/>
    </source>
</evidence>
<name>A0A194XAC6_MOLSC</name>
<reference evidence="3 4" key="1">
    <citation type="submission" date="2015-10" db="EMBL/GenBank/DDBJ databases">
        <title>Full genome of DAOMC 229536 Phialocephala scopiformis, a fungal endophyte of spruce producing the potent anti-insectan compound rugulosin.</title>
        <authorList>
            <consortium name="DOE Joint Genome Institute"/>
            <person name="Walker A.K."/>
            <person name="Frasz S.L."/>
            <person name="Seifert K.A."/>
            <person name="Miller J.D."/>
            <person name="Mondo S.J."/>
            <person name="Labutti K."/>
            <person name="Lipzen A."/>
            <person name="Dockter R."/>
            <person name="Kennedy M."/>
            <person name="Grigoriev I.V."/>
            <person name="Spatafora J.W."/>
        </authorList>
    </citation>
    <scope>NUCLEOTIDE SEQUENCE [LARGE SCALE GENOMIC DNA]</scope>
    <source>
        <strain evidence="3 4">CBS 120377</strain>
    </source>
</reference>
<dbReference type="GeneID" id="28828588"/>
<evidence type="ECO:0000313" key="3">
    <source>
        <dbReference type="EMBL" id="KUJ17116.1"/>
    </source>
</evidence>
<dbReference type="KEGG" id="psco:LY89DRAFT_72402"/>
<gene>
    <name evidence="3" type="ORF">LY89DRAFT_72402</name>
</gene>
<proteinExistence type="predicted"/>